<dbReference type="NCBIfam" id="TIGR03543">
    <property type="entry name" value="divI1A_rptt_fam"/>
    <property type="match status" value="1"/>
</dbReference>
<dbReference type="Proteomes" id="UP000065151">
    <property type="component" value="Chromosome"/>
</dbReference>
<evidence type="ECO:0000313" key="1">
    <source>
        <dbReference type="EMBL" id="ALV40346.1"/>
    </source>
</evidence>
<dbReference type="RefSeq" id="WP_056348278.1">
    <property type="nucleotide sequence ID" value="NZ_CP013747.1"/>
</dbReference>
<evidence type="ECO:0000313" key="2">
    <source>
        <dbReference type="Proteomes" id="UP000065151"/>
    </source>
</evidence>
<dbReference type="STRING" id="121292.AU252_03495"/>
<gene>
    <name evidence="1" type="ORF">AU252_03495</name>
</gene>
<sequence length="194" mass="21842">MALDFQRKIPASFERVRGNEFGYNAKQVDQFLQRARVALETPKAAIHAVTSADVRSVSFDPVKGGYAAAVVDAALDRLEDAFARRERDELIAAKGEDAWLREIGSLSGILRGRLHRPDGERFRRPSKKKARSYNILDVDNLCYDLIGYLEEDKPLSVDNVRRVVFRPAVGKDGYEETQVDAFLDRVVELMAAID</sequence>
<accession>A0A0U3Q556</accession>
<proteinExistence type="predicted"/>
<protein>
    <recommendedName>
        <fullName evidence="3">Cell division protein DivIVA</fullName>
    </recommendedName>
</protein>
<dbReference type="AlphaFoldDB" id="A0A0U3Q556"/>
<evidence type="ECO:0008006" key="3">
    <source>
        <dbReference type="Google" id="ProtNLM"/>
    </source>
</evidence>
<dbReference type="InterPro" id="IPR019933">
    <property type="entry name" value="DivIVA_domain"/>
</dbReference>
<organism evidence="1">
    <name type="scientific">Pseudarthrobacter sulfonivorans</name>
    <dbReference type="NCBI Taxonomy" id="121292"/>
    <lineage>
        <taxon>Bacteria</taxon>
        <taxon>Bacillati</taxon>
        <taxon>Actinomycetota</taxon>
        <taxon>Actinomycetes</taxon>
        <taxon>Micrococcales</taxon>
        <taxon>Micrococcaceae</taxon>
        <taxon>Pseudarthrobacter</taxon>
    </lineage>
</organism>
<dbReference type="EMBL" id="CP013747">
    <property type="protein sequence ID" value="ALV40346.1"/>
    <property type="molecule type" value="Genomic_DNA"/>
</dbReference>
<dbReference type="NCBIfam" id="TIGR03544">
    <property type="entry name" value="DivI1A_domain"/>
    <property type="match status" value="2"/>
</dbReference>
<reference evidence="1 2" key="1">
    <citation type="submission" date="2015-12" db="EMBL/GenBank/DDBJ databases">
        <authorList>
            <person name="Shamseldin A."/>
            <person name="Moawad H."/>
            <person name="Abd El-Rahim W.M."/>
            <person name="Sadowsky M.J."/>
        </authorList>
    </citation>
    <scope>NUCLEOTIDE SEQUENCE [LARGE SCALE GENOMIC DNA]</scope>
    <source>
        <strain evidence="1 2">Ar51</strain>
    </source>
</reference>
<dbReference type="Gene3D" id="6.10.250.660">
    <property type="match status" value="2"/>
</dbReference>
<dbReference type="KEGG" id="psul:AU252_03495"/>
<name>A0A0U3Q556_9MICC</name>
<dbReference type="InterPro" id="IPR019932">
    <property type="entry name" value="CHP03543"/>
</dbReference>